<name>A0A0A9G626_ARUDO</name>
<accession>A0A0A9G626</accession>
<feature type="domain" description="TypA/BipA C-terminal" evidence="1">
    <location>
        <begin position="1"/>
        <end position="80"/>
    </location>
</feature>
<organism evidence="2">
    <name type="scientific">Arundo donax</name>
    <name type="common">Giant reed</name>
    <name type="synonym">Donax arundinaceus</name>
    <dbReference type="NCBI Taxonomy" id="35708"/>
    <lineage>
        <taxon>Eukaryota</taxon>
        <taxon>Viridiplantae</taxon>
        <taxon>Streptophyta</taxon>
        <taxon>Embryophyta</taxon>
        <taxon>Tracheophyta</taxon>
        <taxon>Spermatophyta</taxon>
        <taxon>Magnoliopsida</taxon>
        <taxon>Liliopsida</taxon>
        <taxon>Poales</taxon>
        <taxon>Poaceae</taxon>
        <taxon>PACMAD clade</taxon>
        <taxon>Arundinoideae</taxon>
        <taxon>Arundineae</taxon>
        <taxon>Arundo</taxon>
    </lineage>
</organism>
<dbReference type="AlphaFoldDB" id="A0A0A9G626"/>
<dbReference type="EMBL" id="GBRH01177939">
    <property type="protein sequence ID" value="JAE19957.1"/>
    <property type="molecule type" value="Transcribed_RNA"/>
</dbReference>
<reference evidence="2" key="1">
    <citation type="submission" date="2014-09" db="EMBL/GenBank/DDBJ databases">
        <authorList>
            <person name="Magalhaes I.L.F."/>
            <person name="Oliveira U."/>
            <person name="Santos F.R."/>
            <person name="Vidigal T.H.D.A."/>
            <person name="Brescovit A.D."/>
            <person name="Santos A.J."/>
        </authorList>
    </citation>
    <scope>NUCLEOTIDE SEQUENCE</scope>
    <source>
        <tissue evidence="2">Shoot tissue taken approximately 20 cm above the soil surface</tissue>
    </source>
</reference>
<proteinExistence type="predicted"/>
<dbReference type="InterPro" id="IPR048876">
    <property type="entry name" value="BipA_C"/>
</dbReference>
<sequence>MFVSPGQDVYKGQIVGIHQRPGDLALNVCKKKAATNVRSNKETTVVLDEPLSYSLDDCIEYIQEDEIVEVTPASIRMCKNPKISKKK</sequence>
<evidence type="ECO:0000259" key="1">
    <source>
        <dbReference type="Pfam" id="PF21018"/>
    </source>
</evidence>
<reference evidence="2" key="2">
    <citation type="journal article" date="2015" name="Data Brief">
        <title>Shoot transcriptome of the giant reed, Arundo donax.</title>
        <authorList>
            <person name="Barrero R.A."/>
            <person name="Guerrero F.D."/>
            <person name="Moolhuijzen P."/>
            <person name="Goolsby J.A."/>
            <person name="Tidwell J."/>
            <person name="Bellgard S.E."/>
            <person name="Bellgard M.I."/>
        </authorList>
    </citation>
    <scope>NUCLEOTIDE SEQUENCE</scope>
    <source>
        <tissue evidence="2">Shoot tissue taken approximately 20 cm above the soil surface</tissue>
    </source>
</reference>
<protein>
    <recommendedName>
        <fullName evidence="1">TypA/BipA C-terminal domain-containing protein</fullName>
    </recommendedName>
</protein>
<dbReference type="InterPro" id="IPR042116">
    <property type="entry name" value="TypA/BipA_C"/>
</dbReference>
<dbReference type="Gene3D" id="2.40.50.250">
    <property type="entry name" value="bipa protein"/>
    <property type="match status" value="1"/>
</dbReference>
<evidence type="ECO:0000313" key="2">
    <source>
        <dbReference type="EMBL" id="JAE19957.1"/>
    </source>
</evidence>
<dbReference type="Pfam" id="PF21018">
    <property type="entry name" value="BipA_C"/>
    <property type="match status" value="1"/>
</dbReference>